<evidence type="ECO:0000313" key="3">
    <source>
        <dbReference type="Proteomes" id="UP000027138"/>
    </source>
</evidence>
<accession>A0A067JKV6</accession>
<dbReference type="Proteomes" id="UP000027138">
    <property type="component" value="Unassembled WGS sequence"/>
</dbReference>
<reference evidence="2 3" key="1">
    <citation type="journal article" date="2014" name="PLoS ONE">
        <title>Global Analysis of Gene Expression Profiles in Physic Nut (Jatropha curcas L.) Seedlings Exposed to Salt Stress.</title>
        <authorList>
            <person name="Zhang L."/>
            <person name="Zhang C."/>
            <person name="Wu P."/>
            <person name="Chen Y."/>
            <person name="Li M."/>
            <person name="Jiang H."/>
            <person name="Wu G."/>
        </authorList>
    </citation>
    <scope>NUCLEOTIDE SEQUENCE [LARGE SCALE GENOMIC DNA]</scope>
    <source>
        <strain evidence="3">cv. GZQX0401</strain>
        <tissue evidence="2">Young leaves</tissue>
    </source>
</reference>
<evidence type="ECO:0000313" key="2">
    <source>
        <dbReference type="EMBL" id="KDP20635.1"/>
    </source>
</evidence>
<gene>
    <name evidence="2" type="ORF">JCGZ_03958</name>
</gene>
<proteinExistence type="predicted"/>
<keyword evidence="3" id="KW-1185">Reference proteome</keyword>
<protein>
    <submittedName>
        <fullName evidence="2">Uncharacterized protein</fullName>
    </submittedName>
</protein>
<dbReference type="STRING" id="180498.A0A067JKV6"/>
<sequence>MKKVSADKQGSIECSNLTESMKWLYKIIVHYIYPKSASLTYVNQVELCIMWHIVEKKPLNLCHIVFDKLQNNPKKLPYGMILTPVFEFLNVDLDKHVGQSVSKLDSGSLKMKDEEAGEEKEKEGR</sequence>
<dbReference type="EMBL" id="KK915695">
    <property type="protein sequence ID" value="KDP20635.1"/>
    <property type="molecule type" value="Genomic_DNA"/>
</dbReference>
<name>A0A067JKV6_JATCU</name>
<dbReference type="AlphaFoldDB" id="A0A067JKV6"/>
<organism evidence="2 3">
    <name type="scientific">Jatropha curcas</name>
    <name type="common">Barbados nut</name>
    <dbReference type="NCBI Taxonomy" id="180498"/>
    <lineage>
        <taxon>Eukaryota</taxon>
        <taxon>Viridiplantae</taxon>
        <taxon>Streptophyta</taxon>
        <taxon>Embryophyta</taxon>
        <taxon>Tracheophyta</taxon>
        <taxon>Spermatophyta</taxon>
        <taxon>Magnoliopsida</taxon>
        <taxon>eudicotyledons</taxon>
        <taxon>Gunneridae</taxon>
        <taxon>Pentapetalae</taxon>
        <taxon>rosids</taxon>
        <taxon>fabids</taxon>
        <taxon>Malpighiales</taxon>
        <taxon>Euphorbiaceae</taxon>
        <taxon>Crotonoideae</taxon>
        <taxon>Jatropheae</taxon>
        <taxon>Jatropha</taxon>
    </lineage>
</organism>
<dbReference type="OrthoDB" id="1751168at2759"/>
<feature type="region of interest" description="Disordered" evidence="1">
    <location>
        <begin position="100"/>
        <end position="125"/>
    </location>
</feature>
<evidence type="ECO:0000256" key="1">
    <source>
        <dbReference type="SAM" id="MobiDB-lite"/>
    </source>
</evidence>
<feature type="compositionally biased region" description="Basic and acidic residues" evidence="1">
    <location>
        <begin position="110"/>
        <end position="125"/>
    </location>
</feature>